<dbReference type="InterPro" id="IPR051916">
    <property type="entry name" value="GPI-anchor_lipid_remodeler"/>
</dbReference>
<dbReference type="Proteomes" id="UP000245880">
    <property type="component" value="Unassembled WGS sequence"/>
</dbReference>
<evidence type="ECO:0000313" key="2">
    <source>
        <dbReference type="EMBL" id="PWJ58396.1"/>
    </source>
</evidence>
<evidence type="ECO:0000313" key="3">
    <source>
        <dbReference type="Proteomes" id="UP000245880"/>
    </source>
</evidence>
<dbReference type="PANTHER" id="PTHR14859:SF1">
    <property type="entry name" value="PGAP2-INTERACTING PROTEIN"/>
    <property type="match status" value="1"/>
</dbReference>
<keyword evidence="3" id="KW-1185">Reference proteome</keyword>
<keyword evidence="2" id="KW-0540">Nuclease</keyword>
<keyword evidence="2" id="KW-0378">Hydrolase</keyword>
<dbReference type="Pfam" id="PF03372">
    <property type="entry name" value="Exo_endo_phos"/>
    <property type="match status" value="1"/>
</dbReference>
<comment type="caution">
    <text evidence="2">The sequence shown here is derived from an EMBL/GenBank/DDBJ whole genome shotgun (WGS) entry which is preliminary data.</text>
</comment>
<dbReference type="GO" id="GO:0006506">
    <property type="term" value="P:GPI anchor biosynthetic process"/>
    <property type="evidence" value="ECO:0007669"/>
    <property type="project" value="TreeGrafter"/>
</dbReference>
<protein>
    <submittedName>
        <fullName evidence="2">Endonuclease/exonuclease/phosphatase family metal-dependent hydrolase</fullName>
    </submittedName>
</protein>
<keyword evidence="2" id="KW-0269">Exonuclease</keyword>
<dbReference type="InterPro" id="IPR005135">
    <property type="entry name" value="Endo/exonuclease/phosphatase"/>
</dbReference>
<sequence length="273" mass="31016">MYSPPKKSKRFGLVKRAVHAVLLLLMMLTLTSTEHKRATEVKVMSFNIRHGIGMDEQNNMLGILKIIQNEKPDLVALQAVDSLETEGKIQFQLRQLAIQTGMYYVYGITDRSDNGSQGVGILSRWPFEKSQIINLPSTPGADPKVLLCGLVKLHKGFSIRFCSSRLEYASVLDRALQAAYINRMLEESIQPVVLGMDMGARPNEQPYFSFRKNWRDAAEGSLLSTWNEGLSGDRLDYIFVLLNNSVRVSHYKVIRKYPEVSDHYPITATIEFW</sequence>
<reference evidence="2 3" key="1">
    <citation type="submission" date="2018-03" db="EMBL/GenBank/DDBJ databases">
        <title>Genomic Encyclopedia of Archaeal and Bacterial Type Strains, Phase II (KMG-II): from individual species to whole genera.</title>
        <authorList>
            <person name="Goeker M."/>
        </authorList>
    </citation>
    <scope>NUCLEOTIDE SEQUENCE [LARGE SCALE GENOMIC DNA]</scope>
    <source>
        <strain evidence="2 3">DSM 100346</strain>
    </source>
</reference>
<evidence type="ECO:0000259" key="1">
    <source>
        <dbReference type="Pfam" id="PF03372"/>
    </source>
</evidence>
<dbReference type="PANTHER" id="PTHR14859">
    <property type="entry name" value="CALCOFLUOR WHITE HYPERSENSITIVE PROTEIN PRECURSOR"/>
    <property type="match status" value="1"/>
</dbReference>
<proteinExistence type="predicted"/>
<dbReference type="InterPro" id="IPR036691">
    <property type="entry name" value="Endo/exonu/phosph_ase_sf"/>
</dbReference>
<accession>A0A316ALD9</accession>
<keyword evidence="2" id="KW-0255">Endonuclease</keyword>
<dbReference type="EMBL" id="QGDT01000004">
    <property type="protein sequence ID" value="PWJ58396.1"/>
    <property type="molecule type" value="Genomic_DNA"/>
</dbReference>
<dbReference type="SUPFAM" id="SSF56219">
    <property type="entry name" value="DNase I-like"/>
    <property type="match status" value="1"/>
</dbReference>
<dbReference type="GO" id="GO:0016020">
    <property type="term" value="C:membrane"/>
    <property type="evidence" value="ECO:0007669"/>
    <property type="project" value="GOC"/>
</dbReference>
<dbReference type="GO" id="GO:0004527">
    <property type="term" value="F:exonuclease activity"/>
    <property type="evidence" value="ECO:0007669"/>
    <property type="project" value="UniProtKB-KW"/>
</dbReference>
<organism evidence="2 3">
    <name type="scientific">Dyadobacter jejuensis</name>
    <dbReference type="NCBI Taxonomy" id="1082580"/>
    <lineage>
        <taxon>Bacteria</taxon>
        <taxon>Pseudomonadati</taxon>
        <taxon>Bacteroidota</taxon>
        <taxon>Cytophagia</taxon>
        <taxon>Cytophagales</taxon>
        <taxon>Spirosomataceae</taxon>
        <taxon>Dyadobacter</taxon>
    </lineage>
</organism>
<gene>
    <name evidence="2" type="ORF">CLV98_104255</name>
</gene>
<dbReference type="GO" id="GO:0004519">
    <property type="term" value="F:endonuclease activity"/>
    <property type="evidence" value="ECO:0007669"/>
    <property type="project" value="UniProtKB-KW"/>
</dbReference>
<dbReference type="AlphaFoldDB" id="A0A316ALD9"/>
<feature type="domain" description="Endonuclease/exonuclease/phosphatase" evidence="1">
    <location>
        <begin position="44"/>
        <end position="263"/>
    </location>
</feature>
<name>A0A316ALD9_9BACT</name>
<dbReference type="Gene3D" id="3.60.10.10">
    <property type="entry name" value="Endonuclease/exonuclease/phosphatase"/>
    <property type="match status" value="1"/>
</dbReference>